<keyword evidence="3" id="KW-1185">Reference proteome</keyword>
<name>A0A5B7J2K2_PORTR</name>
<evidence type="ECO:0000256" key="1">
    <source>
        <dbReference type="SAM" id="MobiDB-lite"/>
    </source>
</evidence>
<comment type="caution">
    <text evidence="2">The sequence shown here is derived from an EMBL/GenBank/DDBJ whole genome shotgun (WGS) entry which is preliminary data.</text>
</comment>
<evidence type="ECO:0000313" key="3">
    <source>
        <dbReference type="Proteomes" id="UP000324222"/>
    </source>
</evidence>
<dbReference type="AlphaFoldDB" id="A0A5B7J2K2"/>
<dbReference type="Proteomes" id="UP000324222">
    <property type="component" value="Unassembled WGS sequence"/>
</dbReference>
<proteinExistence type="predicted"/>
<sequence>MWAGLELLAWDRVVWDVEWSGLGRQEDWAGQDGEDRQTGRGSKTCP</sequence>
<organism evidence="2 3">
    <name type="scientific">Portunus trituberculatus</name>
    <name type="common">Swimming crab</name>
    <name type="synonym">Neptunus trituberculatus</name>
    <dbReference type="NCBI Taxonomy" id="210409"/>
    <lineage>
        <taxon>Eukaryota</taxon>
        <taxon>Metazoa</taxon>
        <taxon>Ecdysozoa</taxon>
        <taxon>Arthropoda</taxon>
        <taxon>Crustacea</taxon>
        <taxon>Multicrustacea</taxon>
        <taxon>Malacostraca</taxon>
        <taxon>Eumalacostraca</taxon>
        <taxon>Eucarida</taxon>
        <taxon>Decapoda</taxon>
        <taxon>Pleocyemata</taxon>
        <taxon>Brachyura</taxon>
        <taxon>Eubrachyura</taxon>
        <taxon>Portunoidea</taxon>
        <taxon>Portunidae</taxon>
        <taxon>Portuninae</taxon>
        <taxon>Portunus</taxon>
    </lineage>
</organism>
<accession>A0A5B7J2K2</accession>
<reference evidence="2 3" key="1">
    <citation type="submission" date="2019-05" db="EMBL/GenBank/DDBJ databases">
        <title>Another draft genome of Portunus trituberculatus and its Hox gene families provides insights of decapod evolution.</title>
        <authorList>
            <person name="Jeong J.-H."/>
            <person name="Song I."/>
            <person name="Kim S."/>
            <person name="Choi T."/>
            <person name="Kim D."/>
            <person name="Ryu S."/>
            <person name="Kim W."/>
        </authorList>
    </citation>
    <scope>NUCLEOTIDE SEQUENCE [LARGE SCALE GENOMIC DNA]</scope>
    <source>
        <tissue evidence="2">Muscle</tissue>
    </source>
</reference>
<dbReference type="EMBL" id="VSRR010073558">
    <property type="protein sequence ID" value="MPC87128.1"/>
    <property type="molecule type" value="Genomic_DNA"/>
</dbReference>
<feature type="region of interest" description="Disordered" evidence="1">
    <location>
        <begin position="25"/>
        <end position="46"/>
    </location>
</feature>
<protein>
    <submittedName>
        <fullName evidence="2">Uncharacterized protein</fullName>
    </submittedName>
</protein>
<gene>
    <name evidence="2" type="ORF">E2C01_081979</name>
</gene>
<evidence type="ECO:0000313" key="2">
    <source>
        <dbReference type="EMBL" id="MPC87128.1"/>
    </source>
</evidence>